<organism evidence="6 7">
    <name type="scientific">Spiroplasma floricola 23-6</name>
    <dbReference type="NCBI Taxonomy" id="1336749"/>
    <lineage>
        <taxon>Bacteria</taxon>
        <taxon>Bacillati</taxon>
        <taxon>Mycoplasmatota</taxon>
        <taxon>Mollicutes</taxon>
        <taxon>Entomoplasmatales</taxon>
        <taxon>Spiroplasmataceae</taxon>
        <taxon>Spiroplasma</taxon>
    </lineage>
</organism>
<reference evidence="6 7" key="1">
    <citation type="submission" date="2017-12" db="EMBL/GenBank/DDBJ databases">
        <title>Complete genome sequence of Spiroplasma floricola 23-6 (ATCC 29989).</title>
        <authorList>
            <person name="Tsai Y.-M."/>
            <person name="Wu P.-S."/>
            <person name="Lo W.-S."/>
            <person name="Kuo C.-H."/>
        </authorList>
    </citation>
    <scope>NUCLEOTIDE SEQUENCE [LARGE SCALE GENOMIC DNA]</scope>
    <source>
        <strain evidence="6 7">23-6</strain>
    </source>
</reference>
<dbReference type="KEGG" id="sfz:SFLOR_v1c07800"/>
<dbReference type="Gene3D" id="2.40.50.140">
    <property type="entry name" value="Nucleic acid-binding proteins"/>
    <property type="match status" value="1"/>
</dbReference>
<dbReference type="EMBL" id="CP025057">
    <property type="protein sequence ID" value="AUB31828.1"/>
    <property type="molecule type" value="Genomic_DNA"/>
</dbReference>
<dbReference type="PANTHER" id="PTHR33991:SF1">
    <property type="entry name" value="DNA REPAIR PROTEIN RECO"/>
    <property type="match status" value="1"/>
</dbReference>
<dbReference type="GO" id="GO:0043590">
    <property type="term" value="C:bacterial nucleoid"/>
    <property type="evidence" value="ECO:0007669"/>
    <property type="project" value="TreeGrafter"/>
</dbReference>
<dbReference type="HAMAP" id="MF_00201">
    <property type="entry name" value="RecO"/>
    <property type="match status" value="1"/>
</dbReference>
<evidence type="ECO:0000256" key="1">
    <source>
        <dbReference type="ARBA" id="ARBA00022763"/>
    </source>
</evidence>
<dbReference type="InterPro" id="IPR012340">
    <property type="entry name" value="NA-bd_OB-fold"/>
</dbReference>
<comment type="similarity">
    <text evidence="4">Belongs to the RecO family.</text>
</comment>
<gene>
    <name evidence="4 6" type="primary">recO</name>
    <name evidence="6" type="ORF">SFLOR_v1c07800</name>
</gene>
<keyword evidence="2 4" id="KW-0233">DNA recombination</keyword>
<dbReference type="GO" id="GO:0006302">
    <property type="term" value="P:double-strand break repair"/>
    <property type="evidence" value="ECO:0007669"/>
    <property type="project" value="TreeGrafter"/>
</dbReference>
<dbReference type="Proteomes" id="UP000231823">
    <property type="component" value="Chromosome"/>
</dbReference>
<dbReference type="SUPFAM" id="SSF57863">
    <property type="entry name" value="ArfGap/RecO-like zinc finger"/>
    <property type="match status" value="1"/>
</dbReference>
<keyword evidence="1 4" id="KW-0227">DNA damage</keyword>
<proteinExistence type="inferred from homology"/>
<protein>
    <recommendedName>
        <fullName evidence="4">DNA repair protein RecO</fullName>
    </recommendedName>
    <alternativeName>
        <fullName evidence="4">Recombination protein O</fullName>
    </alternativeName>
</protein>
<evidence type="ECO:0000256" key="4">
    <source>
        <dbReference type="HAMAP-Rule" id="MF_00201"/>
    </source>
</evidence>
<sequence length="260" mass="30509">MGAIKINAIVIESTDYDDFAKIVKVFSKQFGKLSFIALGVNKSTSKNKYSIQTFSLSDFEIFKARKEEKISKLKTGVLKKDYFKIAQNYNNYIYCSIIFKILDQIEQISDKNYKIFKMLIFSLENINNNKNPFINYLFFITYLIQESIQPFRIKGCVRCKKTTAPLVRFEYSEYGFVCSRCLWPGEKVQPESFIKLFANINRKTIHFNVEQKYFYTDLIVLHNIVVNYYENVLGIYMGPIKLLKETVALIVNEIEANKYK</sequence>
<dbReference type="SUPFAM" id="SSF50249">
    <property type="entry name" value="Nucleic acid-binding proteins"/>
    <property type="match status" value="1"/>
</dbReference>
<dbReference type="InterPro" id="IPR003717">
    <property type="entry name" value="RecO"/>
</dbReference>
<keyword evidence="7" id="KW-1185">Reference proteome</keyword>
<feature type="domain" description="DNA replication/recombination mediator RecO N-terminal" evidence="5">
    <location>
        <begin position="1"/>
        <end position="78"/>
    </location>
</feature>
<evidence type="ECO:0000259" key="5">
    <source>
        <dbReference type="Pfam" id="PF11967"/>
    </source>
</evidence>
<dbReference type="InterPro" id="IPR037278">
    <property type="entry name" value="ARFGAP/RecO"/>
</dbReference>
<dbReference type="AlphaFoldDB" id="A0A2K8SF12"/>
<evidence type="ECO:0000313" key="6">
    <source>
        <dbReference type="EMBL" id="AUB31828.1"/>
    </source>
</evidence>
<accession>A0A2K8SF12</accession>
<keyword evidence="3 4" id="KW-0234">DNA repair</keyword>
<dbReference type="Pfam" id="PF11967">
    <property type="entry name" value="RecO_N"/>
    <property type="match status" value="1"/>
</dbReference>
<evidence type="ECO:0000256" key="3">
    <source>
        <dbReference type="ARBA" id="ARBA00023204"/>
    </source>
</evidence>
<comment type="function">
    <text evidence="4">Involved in DNA repair and RecF pathway recombination.</text>
</comment>
<name>A0A2K8SF12_9MOLU</name>
<dbReference type="GO" id="GO:0006310">
    <property type="term" value="P:DNA recombination"/>
    <property type="evidence" value="ECO:0007669"/>
    <property type="project" value="UniProtKB-UniRule"/>
</dbReference>
<dbReference type="NCBIfam" id="TIGR00613">
    <property type="entry name" value="reco"/>
    <property type="match status" value="1"/>
</dbReference>
<dbReference type="RefSeq" id="WP_100916791.1">
    <property type="nucleotide sequence ID" value="NZ_CP025057.1"/>
</dbReference>
<dbReference type="InterPro" id="IPR022572">
    <property type="entry name" value="DNA_rep/recomb_RecO_N"/>
</dbReference>
<dbReference type="OrthoDB" id="404042at2"/>
<dbReference type="Pfam" id="PF02565">
    <property type="entry name" value="RecO_C"/>
    <property type="match status" value="1"/>
</dbReference>
<evidence type="ECO:0000313" key="7">
    <source>
        <dbReference type="Proteomes" id="UP000231823"/>
    </source>
</evidence>
<dbReference type="PANTHER" id="PTHR33991">
    <property type="entry name" value="DNA REPAIR PROTEIN RECO"/>
    <property type="match status" value="1"/>
</dbReference>
<evidence type="ECO:0000256" key="2">
    <source>
        <dbReference type="ARBA" id="ARBA00023172"/>
    </source>
</evidence>